<keyword evidence="3" id="KW-0067">ATP-binding</keyword>
<proteinExistence type="predicted"/>
<comment type="caution">
    <text evidence="3">The sequence shown here is derived from an EMBL/GenBank/DDBJ whole genome shotgun (WGS) entry which is preliminary data.</text>
</comment>
<organism evidence="3 4">
    <name type="scientific">Vibrio rotiferianus</name>
    <dbReference type="NCBI Taxonomy" id="190895"/>
    <lineage>
        <taxon>Bacteria</taxon>
        <taxon>Pseudomonadati</taxon>
        <taxon>Pseudomonadota</taxon>
        <taxon>Gammaproteobacteria</taxon>
        <taxon>Vibrionales</taxon>
        <taxon>Vibrionaceae</taxon>
        <taxon>Vibrio</taxon>
    </lineage>
</organism>
<dbReference type="InterPro" id="IPR050267">
    <property type="entry name" value="Anti-sigma-factor_SerPK"/>
</dbReference>
<dbReference type="EMBL" id="VTYN01000004">
    <property type="protein sequence ID" value="NOH47341.1"/>
    <property type="molecule type" value="Genomic_DNA"/>
</dbReference>
<dbReference type="InterPro" id="IPR003594">
    <property type="entry name" value="HATPase_dom"/>
</dbReference>
<dbReference type="AlphaFoldDB" id="A0A7Y3Z6E2"/>
<sequence length="164" mass="18473">MSSIGITPFNRVYLSSLDASRHAADALVLYWSEIGINRDVQGQLELCVVEMVNNAFLHAYQGIEGRPITVQCKMLESESAFILTLVIEDEGQAMTQRQLIQALTSDFVEPDPEDESTWTTSGRGFIIVSNLMDEVTMDIEPEKNRFLMQKKLKPEEINNTTVSQ</sequence>
<evidence type="ECO:0000259" key="2">
    <source>
        <dbReference type="Pfam" id="PF13581"/>
    </source>
</evidence>
<keyword evidence="1" id="KW-0808">Transferase</keyword>
<keyword evidence="3" id="KW-0547">Nucleotide-binding</keyword>
<keyword evidence="1" id="KW-0418">Kinase</keyword>
<evidence type="ECO:0000313" key="3">
    <source>
        <dbReference type="EMBL" id="NOH47341.1"/>
    </source>
</evidence>
<accession>A0A7Y3Z6E2</accession>
<gene>
    <name evidence="3" type="ORF">F0262_04635</name>
</gene>
<dbReference type="InterPro" id="IPR036890">
    <property type="entry name" value="HATPase_C_sf"/>
</dbReference>
<dbReference type="PANTHER" id="PTHR35526:SF3">
    <property type="entry name" value="ANTI-SIGMA-F FACTOR RSBW"/>
    <property type="match status" value="1"/>
</dbReference>
<feature type="domain" description="Histidine kinase/HSP90-like ATPase" evidence="2">
    <location>
        <begin position="21"/>
        <end position="150"/>
    </location>
</feature>
<dbReference type="Pfam" id="PF13581">
    <property type="entry name" value="HATPase_c_2"/>
    <property type="match status" value="1"/>
</dbReference>
<protein>
    <submittedName>
        <fullName evidence="3">ATP-binding protein</fullName>
    </submittedName>
</protein>
<dbReference type="Proteomes" id="UP000572072">
    <property type="component" value="Unassembled WGS sequence"/>
</dbReference>
<keyword evidence="1" id="KW-0723">Serine/threonine-protein kinase</keyword>
<dbReference type="SUPFAM" id="SSF55874">
    <property type="entry name" value="ATPase domain of HSP90 chaperone/DNA topoisomerase II/histidine kinase"/>
    <property type="match status" value="1"/>
</dbReference>
<dbReference type="GO" id="GO:0005524">
    <property type="term" value="F:ATP binding"/>
    <property type="evidence" value="ECO:0007669"/>
    <property type="project" value="UniProtKB-KW"/>
</dbReference>
<dbReference type="PANTHER" id="PTHR35526">
    <property type="entry name" value="ANTI-SIGMA-F FACTOR RSBW-RELATED"/>
    <property type="match status" value="1"/>
</dbReference>
<reference evidence="3 4" key="1">
    <citation type="submission" date="2019-08" db="EMBL/GenBank/DDBJ databases">
        <title>Draft genome sequencing and comparative genomics of hatchery-associated Vibrios.</title>
        <authorList>
            <person name="Kehlet-Delgado H."/>
            <person name="Mueller R.S."/>
        </authorList>
    </citation>
    <scope>NUCLEOTIDE SEQUENCE [LARGE SCALE GENOMIC DNA]</scope>
    <source>
        <strain evidence="3 4">00-78-3</strain>
    </source>
</reference>
<dbReference type="CDD" id="cd16936">
    <property type="entry name" value="HATPase_RsbW-like"/>
    <property type="match status" value="1"/>
</dbReference>
<evidence type="ECO:0000313" key="4">
    <source>
        <dbReference type="Proteomes" id="UP000572072"/>
    </source>
</evidence>
<dbReference type="Gene3D" id="3.30.565.10">
    <property type="entry name" value="Histidine kinase-like ATPase, C-terminal domain"/>
    <property type="match status" value="1"/>
</dbReference>
<name>A0A7Y3Z6E2_9VIBR</name>
<evidence type="ECO:0000256" key="1">
    <source>
        <dbReference type="ARBA" id="ARBA00022527"/>
    </source>
</evidence>
<dbReference type="RefSeq" id="WP_171357185.1">
    <property type="nucleotide sequence ID" value="NZ_VTYN01000004.1"/>
</dbReference>
<dbReference type="GO" id="GO:0004674">
    <property type="term" value="F:protein serine/threonine kinase activity"/>
    <property type="evidence" value="ECO:0007669"/>
    <property type="project" value="UniProtKB-KW"/>
</dbReference>